<dbReference type="EMBL" id="BKCJ011816539">
    <property type="protein sequence ID" value="GFD55327.1"/>
    <property type="molecule type" value="Genomic_DNA"/>
</dbReference>
<protein>
    <submittedName>
        <fullName evidence="2">Uncharacterized protein</fullName>
    </submittedName>
</protein>
<organism evidence="2">
    <name type="scientific">Tanacetum cinerariifolium</name>
    <name type="common">Dalmatian daisy</name>
    <name type="synonym">Chrysanthemum cinerariifolium</name>
    <dbReference type="NCBI Taxonomy" id="118510"/>
    <lineage>
        <taxon>Eukaryota</taxon>
        <taxon>Viridiplantae</taxon>
        <taxon>Streptophyta</taxon>
        <taxon>Embryophyta</taxon>
        <taxon>Tracheophyta</taxon>
        <taxon>Spermatophyta</taxon>
        <taxon>Magnoliopsida</taxon>
        <taxon>eudicotyledons</taxon>
        <taxon>Gunneridae</taxon>
        <taxon>Pentapetalae</taxon>
        <taxon>asterids</taxon>
        <taxon>campanulids</taxon>
        <taxon>Asterales</taxon>
        <taxon>Asteraceae</taxon>
        <taxon>Asteroideae</taxon>
        <taxon>Anthemideae</taxon>
        <taxon>Anthemidinae</taxon>
        <taxon>Tanacetum</taxon>
    </lineage>
</organism>
<reference evidence="2" key="1">
    <citation type="journal article" date="2019" name="Sci. Rep.">
        <title>Draft genome of Tanacetum cinerariifolium, the natural source of mosquito coil.</title>
        <authorList>
            <person name="Yamashiro T."/>
            <person name="Shiraishi A."/>
            <person name="Satake H."/>
            <person name="Nakayama K."/>
        </authorList>
    </citation>
    <scope>NUCLEOTIDE SEQUENCE</scope>
</reference>
<evidence type="ECO:0000256" key="1">
    <source>
        <dbReference type="SAM" id="MobiDB-lite"/>
    </source>
</evidence>
<name>A0A699X6K3_TANCI</name>
<gene>
    <name evidence="2" type="ORF">Tci_927296</name>
</gene>
<comment type="caution">
    <text evidence="2">The sequence shown here is derived from an EMBL/GenBank/DDBJ whole genome shotgun (WGS) entry which is preliminary data.</text>
</comment>
<accession>A0A699X6K3</accession>
<feature type="compositionally biased region" description="Basic and acidic residues" evidence="1">
    <location>
        <begin position="16"/>
        <end position="32"/>
    </location>
</feature>
<feature type="region of interest" description="Disordered" evidence="1">
    <location>
        <begin position="1"/>
        <end position="50"/>
    </location>
</feature>
<sequence>VLRPAGPALPVGPPDRAGDRDRGRGPDGDPGRDRRRHRQARQRPGQIHGHCRLRLRHGLVLFILPAGGAFRRGPHQ</sequence>
<evidence type="ECO:0000313" key="2">
    <source>
        <dbReference type="EMBL" id="GFD55327.1"/>
    </source>
</evidence>
<feature type="non-terminal residue" evidence="2">
    <location>
        <position position="1"/>
    </location>
</feature>
<proteinExistence type="predicted"/>
<dbReference type="AlphaFoldDB" id="A0A699X6K3"/>